<evidence type="ECO:0000256" key="3">
    <source>
        <dbReference type="SAM" id="Phobius"/>
    </source>
</evidence>
<evidence type="ECO:0000256" key="1">
    <source>
        <dbReference type="SAM" id="Coils"/>
    </source>
</evidence>
<evidence type="ECO:0000256" key="2">
    <source>
        <dbReference type="SAM" id="MobiDB-lite"/>
    </source>
</evidence>
<accession>A0A2K0SYZ2</accession>
<dbReference type="EMBL" id="MTYH01000104">
    <property type="protein sequence ID" value="PNP38496.1"/>
    <property type="molecule type" value="Genomic_DNA"/>
</dbReference>
<feature type="coiled-coil region" evidence="1">
    <location>
        <begin position="45"/>
        <end position="79"/>
    </location>
</feature>
<dbReference type="Proteomes" id="UP000236546">
    <property type="component" value="Unassembled WGS sequence"/>
</dbReference>
<evidence type="ECO:0000313" key="5">
    <source>
        <dbReference type="Proteomes" id="UP000236546"/>
    </source>
</evidence>
<keyword evidence="3" id="KW-1133">Transmembrane helix</keyword>
<gene>
    <name evidence="4" type="ORF">TGAMA5MH_09577</name>
</gene>
<sequence>MASFVAWWGAVVATIALLKIDIWALLVRVYNGGPLLAESETKILEKKVDREVNGLKEALREEREERVAERVELERVREITEWERKWERREWEVKWEKREWEVRWEVKWEKREEEWKREWEKREEEWEREKRDLTEQLKAAVSK</sequence>
<keyword evidence="3" id="KW-0472">Membrane</keyword>
<organism evidence="4 5">
    <name type="scientific">Trichoderma gamsii</name>
    <dbReference type="NCBI Taxonomy" id="398673"/>
    <lineage>
        <taxon>Eukaryota</taxon>
        <taxon>Fungi</taxon>
        <taxon>Dikarya</taxon>
        <taxon>Ascomycota</taxon>
        <taxon>Pezizomycotina</taxon>
        <taxon>Sordariomycetes</taxon>
        <taxon>Hypocreomycetidae</taxon>
        <taxon>Hypocreales</taxon>
        <taxon>Hypocreaceae</taxon>
        <taxon>Trichoderma</taxon>
    </lineage>
</organism>
<keyword evidence="1" id="KW-0175">Coiled coil</keyword>
<feature type="region of interest" description="Disordered" evidence="2">
    <location>
        <begin position="117"/>
        <end position="143"/>
    </location>
</feature>
<protein>
    <submittedName>
        <fullName evidence="4">Uncharacterized protein</fullName>
    </submittedName>
</protein>
<dbReference type="AlphaFoldDB" id="A0A2K0SYZ2"/>
<reference evidence="4 5" key="1">
    <citation type="submission" date="2017-02" db="EMBL/GenBank/DDBJ databases">
        <title>Genomes of Trichoderma spp. with biocontrol activity.</title>
        <authorList>
            <person name="Gardiner D."/>
            <person name="Kazan K."/>
            <person name="Vos C."/>
            <person name="Harvey P."/>
        </authorList>
    </citation>
    <scope>NUCLEOTIDE SEQUENCE [LARGE SCALE GENOMIC DNA]</scope>
    <source>
        <strain evidence="4 5">A5MH</strain>
    </source>
</reference>
<proteinExistence type="predicted"/>
<name>A0A2K0SYZ2_9HYPO</name>
<keyword evidence="3" id="KW-0812">Transmembrane</keyword>
<evidence type="ECO:0000313" key="4">
    <source>
        <dbReference type="EMBL" id="PNP38496.1"/>
    </source>
</evidence>
<feature type="transmembrane region" description="Helical" evidence="3">
    <location>
        <begin position="6"/>
        <end position="26"/>
    </location>
</feature>
<comment type="caution">
    <text evidence="4">The sequence shown here is derived from an EMBL/GenBank/DDBJ whole genome shotgun (WGS) entry which is preliminary data.</text>
</comment>
<feature type="compositionally biased region" description="Basic and acidic residues" evidence="2">
    <location>
        <begin position="117"/>
        <end position="135"/>
    </location>
</feature>